<feature type="region of interest" description="Disordered" evidence="1">
    <location>
        <begin position="1"/>
        <end position="29"/>
    </location>
</feature>
<proteinExistence type="predicted"/>
<keyword evidence="3" id="KW-1185">Reference proteome</keyword>
<dbReference type="OrthoDB" id="4680325at2759"/>
<sequence>MSGSPGPSKGGTATGGLQPQKSKRKISLPWFRQSSMAKNHPMLTRQHTIDTPGSFQARLLRRQPSQSAMVNIIVGL</sequence>
<organism evidence="2 3">
    <name type="scientific">Acanthoscelides obtectus</name>
    <name type="common">Bean weevil</name>
    <name type="synonym">Bruchus obtectus</name>
    <dbReference type="NCBI Taxonomy" id="200917"/>
    <lineage>
        <taxon>Eukaryota</taxon>
        <taxon>Metazoa</taxon>
        <taxon>Ecdysozoa</taxon>
        <taxon>Arthropoda</taxon>
        <taxon>Hexapoda</taxon>
        <taxon>Insecta</taxon>
        <taxon>Pterygota</taxon>
        <taxon>Neoptera</taxon>
        <taxon>Endopterygota</taxon>
        <taxon>Coleoptera</taxon>
        <taxon>Polyphaga</taxon>
        <taxon>Cucujiformia</taxon>
        <taxon>Chrysomeloidea</taxon>
        <taxon>Chrysomelidae</taxon>
        <taxon>Bruchinae</taxon>
        <taxon>Bruchini</taxon>
        <taxon>Acanthoscelides</taxon>
    </lineage>
</organism>
<evidence type="ECO:0000313" key="3">
    <source>
        <dbReference type="Proteomes" id="UP001152888"/>
    </source>
</evidence>
<protein>
    <submittedName>
        <fullName evidence="2">Uncharacterized protein</fullName>
    </submittedName>
</protein>
<accession>A0A9P0PJN0</accession>
<evidence type="ECO:0000256" key="1">
    <source>
        <dbReference type="SAM" id="MobiDB-lite"/>
    </source>
</evidence>
<comment type="caution">
    <text evidence="2">The sequence shown here is derived from an EMBL/GenBank/DDBJ whole genome shotgun (WGS) entry which is preliminary data.</text>
</comment>
<reference evidence="2" key="1">
    <citation type="submission" date="2022-03" db="EMBL/GenBank/DDBJ databases">
        <authorList>
            <person name="Sayadi A."/>
        </authorList>
    </citation>
    <scope>NUCLEOTIDE SEQUENCE</scope>
</reference>
<dbReference type="Proteomes" id="UP001152888">
    <property type="component" value="Unassembled WGS sequence"/>
</dbReference>
<dbReference type="AlphaFoldDB" id="A0A9P0PJN0"/>
<name>A0A9P0PJN0_ACAOB</name>
<gene>
    <name evidence="2" type="ORF">ACAOBT_LOCUS18621</name>
</gene>
<dbReference type="EMBL" id="CAKOFQ010007049">
    <property type="protein sequence ID" value="CAH1988693.1"/>
    <property type="molecule type" value="Genomic_DNA"/>
</dbReference>
<evidence type="ECO:0000313" key="2">
    <source>
        <dbReference type="EMBL" id="CAH1988693.1"/>
    </source>
</evidence>